<dbReference type="PROSITE" id="PS51782">
    <property type="entry name" value="LYSM"/>
    <property type="match status" value="1"/>
</dbReference>
<dbReference type="Pfam" id="PF06737">
    <property type="entry name" value="Transglycosylas"/>
    <property type="match status" value="1"/>
</dbReference>
<accession>A0A7H2BI97</accession>
<proteinExistence type="inferred from homology"/>
<name>A0A7H2BI97_9MICC</name>
<dbReference type="Gene3D" id="1.10.530.10">
    <property type="match status" value="1"/>
</dbReference>
<dbReference type="InterPro" id="IPR023346">
    <property type="entry name" value="Lysozyme-like_dom_sf"/>
</dbReference>
<dbReference type="SMART" id="SM00257">
    <property type="entry name" value="LysM"/>
    <property type="match status" value="1"/>
</dbReference>
<dbReference type="EMBL" id="CP061538">
    <property type="protein sequence ID" value="QNV39393.1"/>
    <property type="molecule type" value="Genomic_DNA"/>
</dbReference>
<dbReference type="PANTHER" id="PTHR33734">
    <property type="entry name" value="LYSM DOMAIN-CONTAINING GPI-ANCHORED PROTEIN 2"/>
    <property type="match status" value="1"/>
</dbReference>
<keyword evidence="5" id="KW-1185">Reference proteome</keyword>
<dbReference type="AlphaFoldDB" id="A0A7H2BI97"/>
<dbReference type="CDD" id="cd13925">
    <property type="entry name" value="RPF"/>
    <property type="match status" value="1"/>
</dbReference>
<dbReference type="InterPro" id="IPR018392">
    <property type="entry name" value="LysM"/>
</dbReference>
<evidence type="ECO:0000259" key="3">
    <source>
        <dbReference type="PROSITE" id="PS51782"/>
    </source>
</evidence>
<dbReference type="SUPFAM" id="SSF54106">
    <property type="entry name" value="LysM domain"/>
    <property type="match status" value="1"/>
</dbReference>
<dbReference type="Pfam" id="PF01476">
    <property type="entry name" value="LysM"/>
    <property type="match status" value="1"/>
</dbReference>
<dbReference type="KEGG" id="rama:IDM48_08310"/>
<evidence type="ECO:0000256" key="2">
    <source>
        <dbReference type="ARBA" id="ARBA00022801"/>
    </source>
</evidence>
<evidence type="ECO:0000313" key="5">
    <source>
        <dbReference type="Proteomes" id="UP000516421"/>
    </source>
</evidence>
<organism evidence="4 5">
    <name type="scientific">Rothia amarae</name>
    <dbReference type="NCBI Taxonomy" id="169480"/>
    <lineage>
        <taxon>Bacteria</taxon>
        <taxon>Bacillati</taxon>
        <taxon>Actinomycetota</taxon>
        <taxon>Actinomycetes</taxon>
        <taxon>Micrococcales</taxon>
        <taxon>Micrococcaceae</taxon>
        <taxon>Rothia</taxon>
    </lineage>
</organism>
<dbReference type="SUPFAM" id="SSF53955">
    <property type="entry name" value="Lysozyme-like"/>
    <property type="match status" value="1"/>
</dbReference>
<dbReference type="GO" id="GO:0016787">
    <property type="term" value="F:hydrolase activity"/>
    <property type="evidence" value="ECO:0007669"/>
    <property type="project" value="UniProtKB-KW"/>
</dbReference>
<protein>
    <submittedName>
        <fullName evidence="4">LysM peptidoglycan-binding domain-containing protein</fullName>
    </submittedName>
</protein>
<dbReference type="PANTHER" id="PTHR33734:SF22">
    <property type="entry name" value="MEMBRANE-BOUND LYTIC MUREIN TRANSGLYCOSYLASE D"/>
    <property type="match status" value="1"/>
</dbReference>
<evidence type="ECO:0000256" key="1">
    <source>
        <dbReference type="ARBA" id="ARBA00010830"/>
    </source>
</evidence>
<dbReference type="InterPro" id="IPR010618">
    <property type="entry name" value="RPF"/>
</dbReference>
<feature type="domain" description="LysM" evidence="3">
    <location>
        <begin position="250"/>
        <end position="295"/>
    </location>
</feature>
<evidence type="ECO:0000313" key="4">
    <source>
        <dbReference type="EMBL" id="QNV39393.1"/>
    </source>
</evidence>
<reference evidence="4 5" key="1">
    <citation type="submission" date="2020-09" db="EMBL/GenBank/DDBJ databases">
        <title>Investigation of environmental microbe.</title>
        <authorList>
            <person name="Ou Y."/>
            <person name="Kang Q."/>
        </authorList>
    </citation>
    <scope>NUCLEOTIDE SEQUENCE [LARGE SCALE GENOMIC DNA]</scope>
    <source>
        <strain evidence="4 5">KJZ-9</strain>
    </source>
</reference>
<comment type="similarity">
    <text evidence="1">Belongs to the transglycosylase family. Rpf subfamily.</text>
</comment>
<dbReference type="InterPro" id="IPR036779">
    <property type="entry name" value="LysM_dom_sf"/>
</dbReference>
<dbReference type="Proteomes" id="UP000516421">
    <property type="component" value="Chromosome"/>
</dbReference>
<keyword evidence="2" id="KW-0378">Hydrolase</keyword>
<dbReference type="Gene3D" id="3.10.350.10">
    <property type="entry name" value="LysM domain"/>
    <property type="match status" value="1"/>
</dbReference>
<gene>
    <name evidence="4" type="ORF">IDM48_08310</name>
</gene>
<dbReference type="CDD" id="cd00118">
    <property type="entry name" value="LysM"/>
    <property type="match status" value="1"/>
</dbReference>
<sequence>MNMPGFAAHLSPSTGQNLNRYPIASRVDGNALKPGDWTSVRWPSRSIVKKTSIRRNVTRSAAALVVGGAAVASFAAPANAASESTWDALAQCESGGNWGISTGNGFSGGLQFTPSTWAAFGGSGSPTTASKAEQIRVAENVLAGQGWGAWPACSANLGLYGSGETANTAAPAAAPVQETTVAPQAEAVAPVAPVATEAPVAVEAPAASVVTEAPVAQAPVAVEAPAAPVATEAPVAPAAQAPVAATPVANTYTVQAGDTLSEIALAHGYTSYWDLAAANGITNPDLIEVGQVIYL</sequence>